<organism evidence="1 2">
    <name type="scientific">Phyllobacterium pellucidum</name>
    <dbReference type="NCBI Taxonomy" id="2740464"/>
    <lineage>
        <taxon>Bacteria</taxon>
        <taxon>Pseudomonadati</taxon>
        <taxon>Pseudomonadota</taxon>
        <taxon>Alphaproteobacteria</taxon>
        <taxon>Hyphomicrobiales</taxon>
        <taxon>Phyllobacteriaceae</taxon>
        <taxon>Phyllobacterium</taxon>
    </lineage>
</organism>
<name>A0A849VTC2_9HYPH</name>
<dbReference type="AlphaFoldDB" id="A0A849VTC2"/>
<keyword evidence="2" id="KW-1185">Reference proteome</keyword>
<proteinExistence type="predicted"/>
<gene>
    <name evidence="1" type="ORF">HQ945_08480</name>
</gene>
<reference evidence="1 2" key="1">
    <citation type="submission" date="2020-05" db="EMBL/GenBank/DDBJ databases">
        <authorList>
            <person name="Kim M.K."/>
        </authorList>
    </citation>
    <scope>NUCLEOTIDE SEQUENCE [LARGE SCALE GENOMIC DNA]</scope>
    <source>
        <strain evidence="1 2">BT25</strain>
    </source>
</reference>
<dbReference type="EMBL" id="JABUMX010000002">
    <property type="protein sequence ID" value="NTS31290.1"/>
    <property type="molecule type" value="Genomic_DNA"/>
</dbReference>
<dbReference type="Proteomes" id="UP000550508">
    <property type="component" value="Unassembled WGS sequence"/>
</dbReference>
<evidence type="ECO:0000313" key="2">
    <source>
        <dbReference type="Proteomes" id="UP000550508"/>
    </source>
</evidence>
<protein>
    <submittedName>
        <fullName evidence="1">Uncharacterized protein</fullName>
    </submittedName>
</protein>
<evidence type="ECO:0000313" key="1">
    <source>
        <dbReference type="EMBL" id="NTS31290.1"/>
    </source>
</evidence>
<dbReference type="RefSeq" id="WP_174207945.1">
    <property type="nucleotide sequence ID" value="NZ_JABUMX010000002.1"/>
</dbReference>
<comment type="caution">
    <text evidence="1">The sequence shown here is derived from an EMBL/GenBank/DDBJ whole genome shotgun (WGS) entry which is preliminary data.</text>
</comment>
<sequence length="61" mass="7244">MTKPLKHAVVLDAADCEWLVNELRYQQDRECRRLRTARNDELPQINQDIDRHSRLLKALST</sequence>
<accession>A0A849VTC2</accession>